<comment type="function">
    <text evidence="1">May be involved in transcriptional regulation.</text>
</comment>
<dbReference type="GO" id="GO:0005634">
    <property type="term" value="C:nucleus"/>
    <property type="evidence" value="ECO:0007669"/>
    <property type="project" value="UniProtKB-SubCell"/>
</dbReference>
<evidence type="ECO:0000256" key="14">
    <source>
        <dbReference type="ARBA" id="ARBA00068039"/>
    </source>
</evidence>
<feature type="domain" description="SCAN box" evidence="20">
    <location>
        <begin position="59"/>
        <end position="141"/>
    </location>
</feature>
<evidence type="ECO:0000256" key="10">
    <source>
        <dbReference type="ARBA" id="ARBA00023015"/>
    </source>
</evidence>
<evidence type="ECO:0000256" key="6">
    <source>
        <dbReference type="ARBA" id="ARBA00022737"/>
    </source>
</evidence>
<feature type="domain" description="C2H2-type" evidence="19">
    <location>
        <begin position="500"/>
        <end position="527"/>
    </location>
</feature>
<dbReference type="GO" id="GO:0008270">
    <property type="term" value="F:zinc ion binding"/>
    <property type="evidence" value="ECO:0007669"/>
    <property type="project" value="UniProtKB-KW"/>
</dbReference>
<reference evidence="22" key="1">
    <citation type="submission" date="2025-08" db="UniProtKB">
        <authorList>
            <consortium name="RefSeq"/>
        </authorList>
    </citation>
    <scope>IDENTIFICATION</scope>
</reference>
<dbReference type="Pfam" id="PF02023">
    <property type="entry name" value="SCAN"/>
    <property type="match status" value="1"/>
</dbReference>
<dbReference type="FunFam" id="3.30.160.60:FF:000250">
    <property type="entry name" value="zinc finger protein 197 isoform X1"/>
    <property type="match status" value="2"/>
</dbReference>
<dbReference type="GeneID" id="101574741"/>
<keyword evidence="8" id="KW-0862">Zinc</keyword>
<evidence type="ECO:0000313" key="21">
    <source>
        <dbReference type="Proteomes" id="UP000515203"/>
    </source>
</evidence>
<feature type="region of interest" description="Disordered" evidence="18">
    <location>
        <begin position="1"/>
        <end position="20"/>
    </location>
</feature>
<feature type="compositionally biased region" description="Basic and acidic residues" evidence="18">
    <location>
        <begin position="338"/>
        <end position="351"/>
    </location>
</feature>
<dbReference type="PROSITE" id="PS50804">
    <property type="entry name" value="SCAN_BOX"/>
    <property type="match status" value="1"/>
</dbReference>
<dbReference type="CTD" id="84124"/>
<gene>
    <name evidence="22" type="primary">Znf394</name>
</gene>
<keyword evidence="11" id="KW-0238">DNA-binding</keyword>
<accession>A0A6P6EAD4</accession>
<dbReference type="FunFam" id="3.30.160.60:FF:002343">
    <property type="entry name" value="Zinc finger protein 33A"/>
    <property type="match status" value="1"/>
</dbReference>
<dbReference type="GO" id="GO:0000978">
    <property type="term" value="F:RNA polymerase II cis-regulatory region sequence-specific DNA binding"/>
    <property type="evidence" value="ECO:0007669"/>
    <property type="project" value="TreeGrafter"/>
</dbReference>
<dbReference type="FunFam" id="3.30.160.60:FF:000990">
    <property type="entry name" value="zinc finger protein 629 isoform X2"/>
    <property type="match status" value="1"/>
</dbReference>
<feature type="domain" description="C2H2-type" evidence="19">
    <location>
        <begin position="528"/>
        <end position="555"/>
    </location>
</feature>
<evidence type="ECO:0000259" key="20">
    <source>
        <dbReference type="PROSITE" id="PS50804"/>
    </source>
</evidence>
<dbReference type="RefSeq" id="XP_023569156.1">
    <property type="nucleotide sequence ID" value="XM_023713388.1"/>
</dbReference>
<evidence type="ECO:0000256" key="3">
    <source>
        <dbReference type="ARBA" id="ARBA00006991"/>
    </source>
</evidence>
<dbReference type="Gene3D" id="3.30.160.60">
    <property type="entry name" value="Classic Zinc Finger"/>
    <property type="match status" value="6"/>
</dbReference>
<dbReference type="CDD" id="cd07936">
    <property type="entry name" value="SCAN"/>
    <property type="match status" value="1"/>
</dbReference>
<feature type="domain" description="C2H2-type" evidence="19">
    <location>
        <begin position="417"/>
        <end position="444"/>
    </location>
</feature>
<name>A0A6P6EAD4_OCTDE</name>
<keyword evidence="4" id="KW-1017">Isopeptide bond</keyword>
<dbReference type="Pfam" id="PF00096">
    <property type="entry name" value="zf-C2H2"/>
    <property type="match status" value="6"/>
</dbReference>
<proteinExistence type="inferred from homology"/>
<comment type="similarity">
    <text evidence="3">Belongs to the krueppel C2H2-type zinc-finger protein family.</text>
</comment>
<evidence type="ECO:0000256" key="11">
    <source>
        <dbReference type="ARBA" id="ARBA00023125"/>
    </source>
</evidence>
<dbReference type="InterPro" id="IPR036236">
    <property type="entry name" value="Znf_C2H2_sf"/>
</dbReference>
<evidence type="ECO:0000256" key="4">
    <source>
        <dbReference type="ARBA" id="ARBA00022499"/>
    </source>
</evidence>
<evidence type="ECO:0000256" key="13">
    <source>
        <dbReference type="ARBA" id="ARBA00023242"/>
    </source>
</evidence>
<dbReference type="InterPro" id="IPR038269">
    <property type="entry name" value="SCAN_sf"/>
</dbReference>
<dbReference type="SMART" id="SM00355">
    <property type="entry name" value="ZnF_C2H2"/>
    <property type="match status" value="7"/>
</dbReference>
<dbReference type="GO" id="GO:0000981">
    <property type="term" value="F:DNA-binding transcription factor activity, RNA polymerase II-specific"/>
    <property type="evidence" value="ECO:0007669"/>
    <property type="project" value="TreeGrafter"/>
</dbReference>
<feature type="region of interest" description="Disordered" evidence="18">
    <location>
        <begin position="37"/>
        <end position="57"/>
    </location>
</feature>
<organism evidence="21 22">
    <name type="scientific">Octodon degus</name>
    <name type="common">Degu</name>
    <name type="synonym">Sciurus degus</name>
    <dbReference type="NCBI Taxonomy" id="10160"/>
    <lineage>
        <taxon>Eukaryota</taxon>
        <taxon>Metazoa</taxon>
        <taxon>Chordata</taxon>
        <taxon>Craniata</taxon>
        <taxon>Vertebrata</taxon>
        <taxon>Euteleostomi</taxon>
        <taxon>Mammalia</taxon>
        <taxon>Eutheria</taxon>
        <taxon>Euarchontoglires</taxon>
        <taxon>Glires</taxon>
        <taxon>Rodentia</taxon>
        <taxon>Hystricomorpha</taxon>
        <taxon>Octodontidae</taxon>
        <taxon>Octodon</taxon>
    </lineage>
</organism>
<keyword evidence="6" id="KW-0677">Repeat</keyword>
<evidence type="ECO:0000256" key="1">
    <source>
        <dbReference type="ARBA" id="ARBA00003767"/>
    </source>
</evidence>
<protein>
    <recommendedName>
        <fullName evidence="14">Zinc finger protein 394</fullName>
    </recommendedName>
    <alternativeName>
        <fullName evidence="15">Zinc finger protein 94</fullName>
    </alternativeName>
</protein>
<sequence>MPEKVPFDPDRPKAQMAVRSGVAAPLRPEEILKVKVEEDSREGLESDPPGTWTDSESSRVQFRQLRYHEVAGPSEALSRLRELCGRWLRPEQRSKEQILELVVLEQFLSILPGELQVWVRRHCPESGEEAAALARALQGALARTSPQDLTKMLNCPVWTEVCSLLLTLECWICRCLRPSPVSCWTLHKRRFCDLRSCVCYLGKVGPSGCSSKGVQKREHTGFPEQDLETRAENKELILKQQIFEEVKPQPWLQKMSQEKGPLFSESDIIYEDRVEKQPTNFTSLKLENSAEEQGLNSVSDFNINGFIEGVSKSNDFASRVRSSRFIAGQHNQTVSRPTDSKEHGKKDKQSLDKMNYHIVKPHNSVDIGDNVPCSGLFETQRQLYKERPYKCDICEKSFKQRSDLFKHERVHTGEKPYECQECGKSFSQSAALIKHQRTHTGEKPYVCVQCGECFRQSSHLNRHQRTHAGEKYCKCVKCEETCHNSSHFRHQRLHNGERRYKCEECEKSFKQSSDLFKHQRIHTGEKPYGCSLCGKSFSQSATLIKHRRTHTGEKPYKCLECGRSFRQSTHLIRHQSVHRNKGP</sequence>
<dbReference type="InterPro" id="IPR013087">
    <property type="entry name" value="Znf_C2H2_type"/>
</dbReference>
<keyword evidence="9" id="KW-0832">Ubl conjugation</keyword>
<dbReference type="Proteomes" id="UP000515203">
    <property type="component" value="Unplaced"/>
</dbReference>
<dbReference type="AlphaFoldDB" id="A0A6P6EAD4"/>
<feature type="compositionally biased region" description="Basic and acidic residues" evidence="18">
    <location>
        <begin position="1"/>
        <end position="13"/>
    </location>
</feature>
<dbReference type="PANTHER" id="PTHR23226">
    <property type="entry name" value="ZINC FINGER AND SCAN DOMAIN-CONTAINING"/>
    <property type="match status" value="1"/>
</dbReference>
<evidence type="ECO:0000256" key="9">
    <source>
        <dbReference type="ARBA" id="ARBA00022843"/>
    </source>
</evidence>
<dbReference type="FunCoup" id="A0A6P6EAD4">
    <property type="interactions" value="324"/>
</dbReference>
<feature type="domain" description="C2H2-type" evidence="19">
    <location>
        <begin position="556"/>
        <end position="583"/>
    </location>
</feature>
<evidence type="ECO:0000256" key="12">
    <source>
        <dbReference type="ARBA" id="ARBA00023163"/>
    </source>
</evidence>
<evidence type="ECO:0000256" key="5">
    <source>
        <dbReference type="ARBA" id="ARBA00022723"/>
    </source>
</evidence>
<evidence type="ECO:0000256" key="17">
    <source>
        <dbReference type="PROSITE-ProRule" id="PRU00187"/>
    </source>
</evidence>
<dbReference type="Gene3D" id="1.10.4020.10">
    <property type="entry name" value="DNA breaking-rejoining enzymes"/>
    <property type="match status" value="1"/>
</dbReference>
<keyword evidence="7 16" id="KW-0863">Zinc-finger</keyword>
<dbReference type="PROSITE" id="PS00028">
    <property type="entry name" value="ZINC_FINGER_C2H2_1"/>
    <property type="match status" value="6"/>
</dbReference>
<feature type="region of interest" description="Disordered" evidence="18">
    <location>
        <begin position="327"/>
        <end position="351"/>
    </location>
</feature>
<dbReference type="FunFam" id="1.10.4020.10:FF:000001">
    <property type="entry name" value="zinc finger protein 263 isoform X1"/>
    <property type="match status" value="1"/>
</dbReference>
<evidence type="ECO:0000256" key="15">
    <source>
        <dbReference type="ARBA" id="ARBA00078508"/>
    </source>
</evidence>
<evidence type="ECO:0000313" key="22">
    <source>
        <dbReference type="RefSeq" id="XP_023569156.1"/>
    </source>
</evidence>
<evidence type="ECO:0000256" key="16">
    <source>
        <dbReference type="PROSITE-ProRule" id="PRU00042"/>
    </source>
</evidence>
<evidence type="ECO:0000256" key="8">
    <source>
        <dbReference type="ARBA" id="ARBA00022833"/>
    </source>
</evidence>
<evidence type="ECO:0000256" key="18">
    <source>
        <dbReference type="SAM" id="MobiDB-lite"/>
    </source>
</evidence>
<evidence type="ECO:0000259" key="19">
    <source>
        <dbReference type="PROSITE" id="PS50157"/>
    </source>
</evidence>
<dbReference type="PANTHER" id="PTHR23226:SF416">
    <property type="entry name" value="FI01424P"/>
    <property type="match status" value="1"/>
</dbReference>
<dbReference type="InParanoid" id="A0A6P6EAD4"/>
<dbReference type="PROSITE" id="PS50157">
    <property type="entry name" value="ZINC_FINGER_C2H2_2"/>
    <property type="match status" value="6"/>
</dbReference>
<evidence type="ECO:0000256" key="2">
    <source>
        <dbReference type="ARBA" id="ARBA00004123"/>
    </source>
</evidence>
<dbReference type="SMART" id="SM00431">
    <property type="entry name" value="SCAN"/>
    <property type="match status" value="1"/>
</dbReference>
<keyword evidence="10" id="KW-0805">Transcription regulation</keyword>
<dbReference type="FunFam" id="3.30.160.60:FF:001234">
    <property type="entry name" value="Zinc finger protein 394"/>
    <property type="match status" value="2"/>
</dbReference>
<dbReference type="InterPro" id="IPR003309">
    <property type="entry name" value="SCAN_dom"/>
</dbReference>
<dbReference type="SUPFAM" id="SSF57667">
    <property type="entry name" value="beta-beta-alpha zinc fingers"/>
    <property type="match status" value="4"/>
</dbReference>
<keyword evidence="21" id="KW-1185">Reference proteome</keyword>
<dbReference type="SUPFAM" id="SSF47353">
    <property type="entry name" value="Retrovirus capsid dimerization domain-like"/>
    <property type="match status" value="1"/>
</dbReference>
<keyword evidence="5" id="KW-0479">Metal-binding</keyword>
<feature type="domain" description="C2H2-type" evidence="19">
    <location>
        <begin position="445"/>
        <end position="472"/>
    </location>
</feature>
<keyword evidence="12" id="KW-0804">Transcription</keyword>
<feature type="domain" description="C2H2-type" evidence="19">
    <location>
        <begin position="389"/>
        <end position="416"/>
    </location>
</feature>
<evidence type="ECO:0000256" key="7">
    <source>
        <dbReference type="ARBA" id="ARBA00022771"/>
    </source>
</evidence>
<keyword evidence="13 17" id="KW-0539">Nucleus</keyword>
<comment type="subcellular location">
    <subcellularLocation>
        <location evidence="2 17">Nucleus</location>
    </subcellularLocation>
</comment>